<dbReference type="Pfam" id="PF00348">
    <property type="entry name" value="polyprenyl_synt"/>
    <property type="match status" value="1"/>
</dbReference>
<sequence>MEAQRFRLYGEMDLAALRREIDGPYREVHDELAAIPQYGYNDSAFDWKHTQAGAEYAVRNLWSTAWQCHYATALVIHFYRRITPQEYQSPAHMRLVYAVGTAVDWITTITIVMDDWMDGARVRNGQPTWHLQHPRSFANDNFILATQALNVLSAVVPDHHPFKREMHDRTVRQIAHDAHYWGYHTLLDLRRAQATVGGVARSPVPVADITLEAHQPVVFNRATDWLHWAISMARLLACYGSGIPDGGAFLDYIAGATTAACVVDDIVDAVTDDDIRNGEPTIQLCLAAHKATGGLGPIAAETAADILDTLQNHAGVDTAADIELVRRMYARNGIPELTLDYLEALLDRLVQLRQAALHECSAPGDIAAFLLYWLAIDRDAERAGETGGLLKQERFGDLIAQLAHAGEDQVAPARS</sequence>
<gene>
    <name evidence="2" type="ORF">SNA_13990</name>
</gene>
<comment type="caution">
    <text evidence="2">The sequence shown here is derived from an EMBL/GenBank/DDBJ whole genome shotgun (WGS) entry which is preliminary data.</text>
</comment>
<accession>A0A0D7CQ93</accession>
<dbReference type="SUPFAM" id="SSF48576">
    <property type="entry name" value="Terpenoid synthases"/>
    <property type="match status" value="1"/>
</dbReference>
<dbReference type="Gene3D" id="1.10.600.10">
    <property type="entry name" value="Farnesyl Diphosphate Synthase"/>
    <property type="match status" value="1"/>
</dbReference>
<proteinExistence type="inferred from homology"/>
<keyword evidence="3" id="KW-1185">Reference proteome</keyword>
<dbReference type="EMBL" id="JRKI01000018">
    <property type="protein sequence ID" value="KIZ17587.1"/>
    <property type="molecule type" value="Genomic_DNA"/>
</dbReference>
<dbReference type="Proteomes" id="UP000032458">
    <property type="component" value="Unassembled WGS sequence"/>
</dbReference>
<dbReference type="InterPro" id="IPR008949">
    <property type="entry name" value="Isoprenoid_synthase_dom_sf"/>
</dbReference>
<reference evidence="2 3" key="1">
    <citation type="submission" date="2014-09" db="EMBL/GenBank/DDBJ databases">
        <title>Draft genome sequence of Streptomyces natalensis ATCC 27448, producer of the antifungal pimaricin.</title>
        <authorList>
            <person name="Mendes M.V."/>
            <person name="Beites T."/>
            <person name="Pires S."/>
            <person name="Santos C.L."/>
            <person name="Moradas-Ferreira P."/>
        </authorList>
    </citation>
    <scope>NUCLEOTIDE SEQUENCE [LARGE SCALE GENOMIC DNA]</scope>
    <source>
        <strain evidence="2 3">ATCC 27448</strain>
    </source>
</reference>
<dbReference type="GO" id="GO:0004659">
    <property type="term" value="F:prenyltransferase activity"/>
    <property type="evidence" value="ECO:0007669"/>
    <property type="project" value="InterPro"/>
</dbReference>
<comment type="similarity">
    <text evidence="1">Belongs to the FPP/GGPP synthase family.</text>
</comment>
<name>A0A0D7CQ93_9ACTN</name>
<evidence type="ECO:0000313" key="3">
    <source>
        <dbReference type="Proteomes" id="UP000032458"/>
    </source>
</evidence>
<dbReference type="PATRIC" id="fig|1240678.4.peg.2939"/>
<evidence type="ECO:0000313" key="2">
    <source>
        <dbReference type="EMBL" id="KIZ17587.1"/>
    </source>
</evidence>
<dbReference type="AlphaFoldDB" id="A0A0D7CQ93"/>
<protein>
    <recommendedName>
        <fullName evidence="4">Polyprenyl synthetase</fullName>
    </recommendedName>
</protein>
<evidence type="ECO:0000256" key="1">
    <source>
        <dbReference type="RuleBase" id="RU004466"/>
    </source>
</evidence>
<organism evidence="2 3">
    <name type="scientific">Streptomyces natalensis ATCC 27448</name>
    <dbReference type="NCBI Taxonomy" id="1240678"/>
    <lineage>
        <taxon>Bacteria</taxon>
        <taxon>Bacillati</taxon>
        <taxon>Actinomycetota</taxon>
        <taxon>Actinomycetes</taxon>
        <taxon>Kitasatosporales</taxon>
        <taxon>Streptomycetaceae</taxon>
        <taxon>Streptomyces</taxon>
    </lineage>
</organism>
<keyword evidence="1" id="KW-0808">Transferase</keyword>
<dbReference type="GO" id="GO:0008299">
    <property type="term" value="P:isoprenoid biosynthetic process"/>
    <property type="evidence" value="ECO:0007669"/>
    <property type="project" value="InterPro"/>
</dbReference>
<dbReference type="InterPro" id="IPR000092">
    <property type="entry name" value="Polyprenyl_synt"/>
</dbReference>
<evidence type="ECO:0008006" key="4">
    <source>
        <dbReference type="Google" id="ProtNLM"/>
    </source>
</evidence>